<protein>
    <submittedName>
        <fullName evidence="1">Uncharacterized protein</fullName>
    </submittedName>
</protein>
<reference evidence="1 2" key="1">
    <citation type="submission" date="2020-07" db="EMBL/GenBank/DDBJ databases">
        <authorList>
            <person name="Feng X."/>
        </authorList>
    </citation>
    <scope>NUCLEOTIDE SEQUENCE [LARGE SCALE GENOMIC DNA]</scope>
    <source>
        <strain evidence="1 2">JCM23202</strain>
    </source>
</reference>
<gene>
    <name evidence="1" type="ORF">H5P27_12900</name>
</gene>
<dbReference type="RefSeq" id="WP_185660813.1">
    <property type="nucleotide sequence ID" value="NZ_CAWPOO010000012.1"/>
</dbReference>
<dbReference type="EMBL" id="JACHVC010000012">
    <property type="protein sequence ID" value="MBC2606944.1"/>
    <property type="molecule type" value="Genomic_DNA"/>
</dbReference>
<dbReference type="Proteomes" id="UP000526501">
    <property type="component" value="Unassembled WGS sequence"/>
</dbReference>
<evidence type="ECO:0000313" key="1">
    <source>
        <dbReference type="EMBL" id="MBC2606944.1"/>
    </source>
</evidence>
<dbReference type="AlphaFoldDB" id="A0A7X1B775"/>
<accession>A0A7X1B775</accession>
<comment type="caution">
    <text evidence="1">The sequence shown here is derived from an EMBL/GenBank/DDBJ whole genome shotgun (WGS) entry which is preliminary data.</text>
</comment>
<proteinExistence type="predicted"/>
<name>A0A7X1B775_9BACT</name>
<sequence>MEDPQKPASLAFDLESALELPFRYWDASAAKLFDESSFGFLVSDGGEGCIEKLEQRWGRKLDREKIYAYDELPAEVELVSFASIFDLQNRNWSHRFYSAAMPLIDELGGFRTAMEGVGALGVRKVFSYMTPEDLPFGTPLLEARAYAFIWECPWSEPAQENLSDDVHDDALFLWVGVTKGDRLVSLVFQQMSELGRRVLRIDREELMVSTMDSWGERLAPYSVCVALVDDFIHSHALAVAARSAGCRLKIISSRCPSPIEYLRSGLRYPYQVGRKLDSPRKLWNSINAYFNESTPVEAGSVRPEGGTLWKMVDRCRRSGEPEKLVFLHPVNEASEYEQLYTVFRWSGSPICTTVFFELLADLKSPVSGFVSEELRRMAFELVSLAYSGFGVERWDAVVEELLDSVLAGEWISVVAKARQEISWNRALVRPGRFASTVGRWLEAMAVCGKDLDQSYVGQIRLSLDLEGQAEGTSSQNEIALLQVRCFENTSDILTVAEVLKKRYPNDEDVASRAAIILEGKGKLREAAALYQLDWNSRSQSSAMVSRMANLSVKLKDDGMARELIGEIARVDEGVDLLSSLGLGFWAAGRIDMAFECLQKDFSSSRMSSRHWPAYLRLLVEVRRPDLVELVLQAMCERDESFTNGALVYATSFYSERIYEIPLLDSCEALRKEWASCLNLLRRSSESKDQNVISLISRFEISVNSGGEGLRDALISLGEPVSQLDLIRSSLCCCLTGKRDNGKQCLASVVPHELPAPFWVFMAGVASVLSGDANIAINAFRGLADLYPGYLSSKGGVGARFVWFALVEKALGLSDCERWIEEAERRGVSSGYLRLGREWQPELLECEGELTELLNDFRKSN</sequence>
<organism evidence="1 2">
    <name type="scientific">Pelagicoccus albus</name>
    <dbReference type="NCBI Taxonomy" id="415222"/>
    <lineage>
        <taxon>Bacteria</taxon>
        <taxon>Pseudomonadati</taxon>
        <taxon>Verrucomicrobiota</taxon>
        <taxon>Opitutia</taxon>
        <taxon>Puniceicoccales</taxon>
        <taxon>Pelagicoccaceae</taxon>
        <taxon>Pelagicoccus</taxon>
    </lineage>
</organism>
<keyword evidence="2" id="KW-1185">Reference proteome</keyword>
<evidence type="ECO:0000313" key="2">
    <source>
        <dbReference type="Proteomes" id="UP000526501"/>
    </source>
</evidence>